<feature type="transmembrane region" description="Helical" evidence="7">
    <location>
        <begin position="281"/>
        <end position="303"/>
    </location>
</feature>
<evidence type="ECO:0000259" key="9">
    <source>
        <dbReference type="Pfam" id="PF13244"/>
    </source>
</evidence>
<dbReference type="NCBIfam" id="NF009161">
    <property type="entry name" value="PRK12507.1"/>
    <property type="match status" value="1"/>
</dbReference>
<feature type="domain" description="Na+/H+ antiporter MnhB subunit-related protein" evidence="8">
    <location>
        <begin position="220"/>
        <end position="344"/>
    </location>
</feature>
<keyword evidence="6 7" id="KW-0472">Membrane</keyword>
<reference evidence="10 11" key="1">
    <citation type="journal article" date="2024" name="Microbiol. Immunol.">
        <title>Discovery of a novel spotted fever group Rickettsia, 'Candidatus Rickettsia kedanie,' in unfed larval chigger mites, Leptotrombidium scutellare.</title>
        <authorList>
            <person name="Ogawa M."/>
            <person name="Matsutani M."/>
            <person name="Katayama T."/>
            <person name="Takada N."/>
            <person name="Noda S."/>
            <person name="Takahashi M."/>
            <person name="Kageyama D."/>
            <person name="Hanaoka N."/>
            <person name="Ebihara H."/>
        </authorList>
    </citation>
    <scope>NUCLEOTIDE SEQUENCE [LARGE SCALE GENOMIC DNA]</scope>
    <source>
        <strain evidence="10 11">KNCP2-13</strain>
    </source>
</reference>
<keyword evidence="5 7" id="KW-1133">Transmembrane helix</keyword>
<accession>A0ABP9U0V6</accession>
<feature type="transmembrane region" description="Helical" evidence="7">
    <location>
        <begin position="251"/>
        <end position="269"/>
    </location>
</feature>
<evidence type="ECO:0000256" key="5">
    <source>
        <dbReference type="ARBA" id="ARBA00022989"/>
    </source>
</evidence>
<dbReference type="NCBIfam" id="NF009159">
    <property type="entry name" value="PRK12504.1"/>
    <property type="match status" value="1"/>
</dbReference>
<feature type="transmembrane region" description="Helical" evidence="7">
    <location>
        <begin position="20"/>
        <end position="39"/>
    </location>
</feature>
<feature type="transmembrane region" description="Helical" evidence="7">
    <location>
        <begin position="46"/>
        <end position="64"/>
    </location>
</feature>
<feature type="transmembrane region" description="Helical" evidence="7">
    <location>
        <begin position="175"/>
        <end position="196"/>
    </location>
</feature>
<dbReference type="NCBIfam" id="NF009162">
    <property type="entry name" value="PRK12508.1"/>
    <property type="match status" value="1"/>
</dbReference>
<evidence type="ECO:0000256" key="7">
    <source>
        <dbReference type="SAM" id="Phobius"/>
    </source>
</evidence>
<protein>
    <submittedName>
        <fullName evidence="10">DUF4040 domain-containing protein</fullName>
    </submittedName>
</protein>
<feature type="transmembrane region" description="Helical" evidence="7">
    <location>
        <begin position="220"/>
        <end position="239"/>
    </location>
</feature>
<feature type="transmembrane region" description="Helical" evidence="7">
    <location>
        <begin position="323"/>
        <end position="347"/>
    </location>
</feature>
<dbReference type="PANTHER" id="PTHR33932:SF4">
    <property type="entry name" value="NA(+)_H(+) ANTIPORTER SUBUNIT B"/>
    <property type="match status" value="1"/>
</dbReference>
<dbReference type="EMBL" id="BAABMM010000040">
    <property type="protein sequence ID" value="GAA5252860.1"/>
    <property type="molecule type" value="Genomic_DNA"/>
</dbReference>
<dbReference type="InterPro" id="IPR025383">
    <property type="entry name" value="MrpA_C/MbhD"/>
</dbReference>
<keyword evidence="3" id="KW-1003">Cell membrane</keyword>
<name>A0ABP9U0V6_9RICK</name>
<dbReference type="Pfam" id="PF04039">
    <property type="entry name" value="MnhB"/>
    <property type="match status" value="1"/>
</dbReference>
<evidence type="ECO:0000256" key="3">
    <source>
        <dbReference type="ARBA" id="ARBA00022475"/>
    </source>
</evidence>
<dbReference type="InterPro" id="IPR050622">
    <property type="entry name" value="CPA3_antiporter_subunitB"/>
</dbReference>
<evidence type="ECO:0000256" key="2">
    <source>
        <dbReference type="ARBA" id="ARBA00009425"/>
    </source>
</evidence>
<evidence type="ECO:0000313" key="10">
    <source>
        <dbReference type="EMBL" id="GAA5252860.1"/>
    </source>
</evidence>
<comment type="similarity">
    <text evidence="2">Belongs to the CPA3 antiporters (TC 2.A.63) subunit B family.</text>
</comment>
<dbReference type="InterPro" id="IPR007182">
    <property type="entry name" value="MnhB"/>
</dbReference>
<proteinExistence type="inferred from homology"/>
<evidence type="ECO:0000256" key="6">
    <source>
        <dbReference type="ARBA" id="ARBA00023136"/>
    </source>
</evidence>
<evidence type="ECO:0000259" key="8">
    <source>
        <dbReference type="Pfam" id="PF04039"/>
    </source>
</evidence>
<sequence>MTLDYTVKLMKTALNFDLGNYLLNLIAFLLILISIKIIFTKDLLNAVIATSIFSLLIGVSYLMMDAPDVAMTEAALGSCLSTCVYLNLLRKLPSDLKNIERTNIISTSLICLLFVVILTYMGLELPSYGDDHAPIHIYSSKYYIENTSRDIGVPSLIAAILASYRGYDTLGETSVILIAGIAVLLVFSQEGVIPWLDHGISGHGMKYKNPRSSRVMTNPIIKYITSFIIPYIILYSIYIQLNGESSPGGGFQAGVIFASSLIAYDLVYGNRKLSRYFPPNVLICIAVLGIAIYAIVGTISLFFNDNYLNYYSLTNFINDKLLAQHIAIVIVEIGIGLTVAAIMYLIYNVFNCILDEL</sequence>
<evidence type="ECO:0000256" key="1">
    <source>
        <dbReference type="ARBA" id="ARBA00004651"/>
    </source>
</evidence>
<gene>
    <name evidence="10" type="ORF">KNCP2_11480</name>
</gene>
<dbReference type="Pfam" id="PF13244">
    <property type="entry name" value="MbhD"/>
    <property type="match status" value="1"/>
</dbReference>
<evidence type="ECO:0000256" key="4">
    <source>
        <dbReference type="ARBA" id="ARBA00022692"/>
    </source>
</evidence>
<feature type="transmembrane region" description="Helical" evidence="7">
    <location>
        <begin position="101"/>
        <end position="123"/>
    </location>
</feature>
<comment type="caution">
    <text evidence="10">The sequence shown here is derived from an EMBL/GenBank/DDBJ whole genome shotgun (WGS) entry which is preliminary data.</text>
</comment>
<keyword evidence="11" id="KW-1185">Reference proteome</keyword>
<organism evidence="10 11">
    <name type="scientific">Candidatus Rickettsia kedanie</name>
    <dbReference type="NCBI Taxonomy" id="3115352"/>
    <lineage>
        <taxon>Bacteria</taxon>
        <taxon>Pseudomonadati</taxon>
        <taxon>Pseudomonadota</taxon>
        <taxon>Alphaproteobacteria</taxon>
        <taxon>Rickettsiales</taxon>
        <taxon>Rickettsiaceae</taxon>
        <taxon>Rickettsieae</taxon>
        <taxon>Rickettsia</taxon>
        <taxon>spotted fever group</taxon>
    </lineage>
</organism>
<feature type="domain" description="MrpA C-terminal/MbhD" evidence="9">
    <location>
        <begin position="29"/>
        <end position="93"/>
    </location>
</feature>
<dbReference type="Proteomes" id="UP001628124">
    <property type="component" value="Unassembled WGS sequence"/>
</dbReference>
<dbReference type="PANTHER" id="PTHR33932">
    <property type="entry name" value="NA(+)/H(+) ANTIPORTER SUBUNIT B"/>
    <property type="match status" value="1"/>
</dbReference>
<keyword evidence="4 7" id="KW-0812">Transmembrane</keyword>
<evidence type="ECO:0000313" key="11">
    <source>
        <dbReference type="Proteomes" id="UP001628124"/>
    </source>
</evidence>
<comment type="subcellular location">
    <subcellularLocation>
        <location evidence="1">Cell membrane</location>
        <topology evidence="1">Multi-pass membrane protein</topology>
    </subcellularLocation>
</comment>